<feature type="domain" description="Bacterial bifunctional deaminase-reductase C-terminal" evidence="1">
    <location>
        <begin position="4"/>
        <end position="183"/>
    </location>
</feature>
<dbReference type="PANTHER" id="PTHR38011">
    <property type="entry name" value="DIHYDROFOLATE REDUCTASE FAMILY PROTEIN (AFU_ORTHOLOGUE AFUA_8G06820)"/>
    <property type="match status" value="1"/>
</dbReference>
<gene>
    <name evidence="2" type="ORF">SAMN06296058_1095</name>
</gene>
<keyword evidence="3" id="KW-1185">Reference proteome</keyword>
<dbReference type="STRING" id="428993.SAMN06296058_1095"/>
<reference evidence="2 3" key="1">
    <citation type="submission" date="2017-02" db="EMBL/GenBank/DDBJ databases">
        <authorList>
            <person name="Peterson S.W."/>
        </authorList>
    </citation>
    <scope>NUCLEOTIDE SEQUENCE [LARGE SCALE GENOMIC DNA]</scope>
    <source>
        <strain evidence="2 3">P15</strain>
    </source>
</reference>
<evidence type="ECO:0000259" key="1">
    <source>
        <dbReference type="Pfam" id="PF01872"/>
    </source>
</evidence>
<dbReference type="Pfam" id="PF01872">
    <property type="entry name" value="RibD_C"/>
    <property type="match status" value="1"/>
</dbReference>
<dbReference type="AlphaFoldDB" id="A0A1T5JUM8"/>
<dbReference type="Gene3D" id="3.40.430.10">
    <property type="entry name" value="Dihydrofolate Reductase, subunit A"/>
    <property type="match status" value="1"/>
</dbReference>
<dbReference type="EMBL" id="FUZV01000001">
    <property type="protein sequence ID" value="SKC55055.1"/>
    <property type="molecule type" value="Genomic_DNA"/>
</dbReference>
<proteinExistence type="predicted"/>
<sequence>MGRVIVEQIISVDGYAADADGGIDFFVNAQAINEADSEQLRLLQGVKAIVLGRVTYGMFSDYWPEADPAKEPVAVPLNTIPKYVVSNTLAQAPWGTKGDSAGVLRGDGVASLRVLRGQVAGDIIVWGSLTLADALLAAGEVDVLRLRSVPVLIGAGRSFTPAALRATALELRSLQHYPQGVVVSEYALPRDGS</sequence>
<protein>
    <submittedName>
        <fullName evidence="2">Dihydrofolate reductase</fullName>
    </submittedName>
</protein>
<dbReference type="InterPro" id="IPR024072">
    <property type="entry name" value="DHFR-like_dom_sf"/>
</dbReference>
<organism evidence="2 3">
    <name type="scientific">Pseudoxanthomonas indica</name>
    <dbReference type="NCBI Taxonomy" id="428993"/>
    <lineage>
        <taxon>Bacteria</taxon>
        <taxon>Pseudomonadati</taxon>
        <taxon>Pseudomonadota</taxon>
        <taxon>Gammaproteobacteria</taxon>
        <taxon>Lysobacterales</taxon>
        <taxon>Lysobacteraceae</taxon>
        <taxon>Pseudoxanthomonas</taxon>
    </lineage>
</organism>
<accession>A0A1T5JUM8</accession>
<dbReference type="InterPro" id="IPR002734">
    <property type="entry name" value="RibDG_C"/>
</dbReference>
<evidence type="ECO:0000313" key="2">
    <source>
        <dbReference type="EMBL" id="SKC55055.1"/>
    </source>
</evidence>
<dbReference type="RefSeq" id="WP_176140778.1">
    <property type="nucleotide sequence ID" value="NZ_BMCL01000002.1"/>
</dbReference>
<dbReference type="GO" id="GO:0009231">
    <property type="term" value="P:riboflavin biosynthetic process"/>
    <property type="evidence" value="ECO:0007669"/>
    <property type="project" value="InterPro"/>
</dbReference>
<dbReference type="Proteomes" id="UP000190341">
    <property type="component" value="Unassembled WGS sequence"/>
</dbReference>
<dbReference type="PANTHER" id="PTHR38011:SF11">
    <property type="entry name" value="2,5-DIAMINO-6-RIBOSYLAMINO-4(3H)-PYRIMIDINONE 5'-PHOSPHATE REDUCTASE"/>
    <property type="match status" value="1"/>
</dbReference>
<dbReference type="SUPFAM" id="SSF53597">
    <property type="entry name" value="Dihydrofolate reductase-like"/>
    <property type="match status" value="1"/>
</dbReference>
<dbReference type="GO" id="GO:0008703">
    <property type="term" value="F:5-amino-6-(5-phosphoribosylamino)uracil reductase activity"/>
    <property type="evidence" value="ECO:0007669"/>
    <property type="project" value="InterPro"/>
</dbReference>
<evidence type="ECO:0000313" key="3">
    <source>
        <dbReference type="Proteomes" id="UP000190341"/>
    </source>
</evidence>
<name>A0A1T5JUM8_9GAMM</name>
<dbReference type="InterPro" id="IPR050765">
    <property type="entry name" value="Riboflavin_Biosynth_HTPR"/>
</dbReference>